<reference evidence="5" key="1">
    <citation type="journal article" date="2013" name="Nature">
        <title>Pan genome of the phytoplankton Emiliania underpins its global distribution.</title>
        <authorList>
            <person name="Read B.A."/>
            <person name="Kegel J."/>
            <person name="Klute M.J."/>
            <person name="Kuo A."/>
            <person name="Lefebvre S.C."/>
            <person name="Maumus F."/>
            <person name="Mayer C."/>
            <person name="Miller J."/>
            <person name="Monier A."/>
            <person name="Salamov A."/>
            <person name="Young J."/>
            <person name="Aguilar M."/>
            <person name="Claverie J.M."/>
            <person name="Frickenhaus S."/>
            <person name="Gonzalez K."/>
            <person name="Herman E.K."/>
            <person name="Lin Y.C."/>
            <person name="Napier J."/>
            <person name="Ogata H."/>
            <person name="Sarno A.F."/>
            <person name="Shmutz J."/>
            <person name="Schroeder D."/>
            <person name="de Vargas C."/>
            <person name="Verret F."/>
            <person name="von Dassow P."/>
            <person name="Valentin K."/>
            <person name="Van de Peer Y."/>
            <person name="Wheeler G."/>
            <person name="Dacks J.B."/>
            <person name="Delwiche C.F."/>
            <person name="Dyhrman S.T."/>
            <person name="Glockner G."/>
            <person name="John U."/>
            <person name="Richards T."/>
            <person name="Worden A.Z."/>
            <person name="Zhang X."/>
            <person name="Grigoriev I.V."/>
            <person name="Allen A.E."/>
            <person name="Bidle K."/>
            <person name="Borodovsky M."/>
            <person name="Bowler C."/>
            <person name="Brownlee C."/>
            <person name="Cock J.M."/>
            <person name="Elias M."/>
            <person name="Gladyshev V.N."/>
            <person name="Groth M."/>
            <person name="Guda C."/>
            <person name="Hadaegh A."/>
            <person name="Iglesias-Rodriguez M.D."/>
            <person name="Jenkins J."/>
            <person name="Jones B.M."/>
            <person name="Lawson T."/>
            <person name="Leese F."/>
            <person name="Lindquist E."/>
            <person name="Lobanov A."/>
            <person name="Lomsadze A."/>
            <person name="Malik S.B."/>
            <person name="Marsh M.E."/>
            <person name="Mackinder L."/>
            <person name="Mock T."/>
            <person name="Mueller-Roeber B."/>
            <person name="Pagarete A."/>
            <person name="Parker M."/>
            <person name="Probert I."/>
            <person name="Quesneville H."/>
            <person name="Raines C."/>
            <person name="Rensing S.A."/>
            <person name="Riano-Pachon D.M."/>
            <person name="Richier S."/>
            <person name="Rokitta S."/>
            <person name="Shiraiwa Y."/>
            <person name="Soanes D.M."/>
            <person name="van der Giezen M."/>
            <person name="Wahlund T.M."/>
            <person name="Williams B."/>
            <person name="Wilson W."/>
            <person name="Wolfe G."/>
            <person name="Wurch L.L."/>
        </authorList>
    </citation>
    <scope>NUCLEOTIDE SEQUENCE</scope>
</reference>
<dbReference type="InterPro" id="IPR036380">
    <property type="entry name" value="Isochorismatase-like_sf"/>
</dbReference>
<dbReference type="HOGENOM" id="CLU_068979_8_1_1"/>
<dbReference type="AlphaFoldDB" id="A0A0D3K6U5"/>
<sequence length="165" mass="17976">DLERGGCWRDGSNQPSDYLRETLPAVVDNIATLLGAARQSSVECIFTVIESLTADGRDRSLDYKVSGFNVPRGSEDAQVLAALQPAADEMVLPKCSSSVFISTNLAYKLRNLGCEQVVLVGGLTDQCVDSAIGFLVTCVPDCCYTHSRERQLASLRHNRGYCRQV</sequence>
<dbReference type="STRING" id="2903.R1EY28"/>
<dbReference type="GO" id="GO:0016787">
    <property type="term" value="F:hydrolase activity"/>
    <property type="evidence" value="ECO:0007669"/>
    <property type="project" value="UniProtKB-KW"/>
</dbReference>
<dbReference type="SUPFAM" id="SSF52499">
    <property type="entry name" value="Isochorismatase-like hydrolases"/>
    <property type="match status" value="1"/>
</dbReference>
<keyword evidence="2" id="KW-0378">Hydrolase</keyword>
<name>A0A0D3K6U5_EMIH1</name>
<dbReference type="EnsemblProtists" id="EOD31480">
    <property type="protein sequence ID" value="EOD31480"/>
    <property type="gene ID" value="EMIHUDRAFT_57493"/>
</dbReference>
<dbReference type="InterPro" id="IPR050272">
    <property type="entry name" value="Isochorismatase-like_hydrls"/>
</dbReference>
<evidence type="ECO:0000259" key="3">
    <source>
        <dbReference type="Pfam" id="PF00857"/>
    </source>
</evidence>
<dbReference type="KEGG" id="ehx:EMIHUDRAFT_57493"/>
<dbReference type="CDD" id="cd00431">
    <property type="entry name" value="cysteine_hydrolases"/>
    <property type="match status" value="1"/>
</dbReference>
<evidence type="ECO:0000313" key="5">
    <source>
        <dbReference type="Proteomes" id="UP000013827"/>
    </source>
</evidence>
<evidence type="ECO:0000313" key="4">
    <source>
        <dbReference type="EnsemblProtists" id="EOD31480"/>
    </source>
</evidence>
<dbReference type="Pfam" id="PF00857">
    <property type="entry name" value="Isochorismatase"/>
    <property type="match status" value="1"/>
</dbReference>
<dbReference type="Proteomes" id="UP000013827">
    <property type="component" value="Unassembled WGS sequence"/>
</dbReference>
<dbReference type="GeneID" id="17276753"/>
<keyword evidence="5" id="KW-1185">Reference proteome</keyword>
<organism evidence="4 5">
    <name type="scientific">Emiliania huxleyi (strain CCMP1516)</name>
    <dbReference type="NCBI Taxonomy" id="280463"/>
    <lineage>
        <taxon>Eukaryota</taxon>
        <taxon>Haptista</taxon>
        <taxon>Haptophyta</taxon>
        <taxon>Prymnesiophyceae</taxon>
        <taxon>Isochrysidales</taxon>
        <taxon>Noelaerhabdaceae</taxon>
        <taxon>Emiliania</taxon>
    </lineage>
</organism>
<dbReference type="RefSeq" id="XP_005783909.1">
    <property type="nucleotide sequence ID" value="XM_005783852.1"/>
</dbReference>
<dbReference type="OMA" id="GSWDAQM"/>
<dbReference type="eggNOG" id="ENOG502S2ZT">
    <property type="taxonomic scope" value="Eukaryota"/>
</dbReference>
<dbReference type="PANTHER" id="PTHR43540">
    <property type="entry name" value="PEROXYUREIDOACRYLATE/UREIDOACRYLATE AMIDOHYDROLASE-RELATED"/>
    <property type="match status" value="1"/>
</dbReference>
<proteinExistence type="inferred from homology"/>
<dbReference type="EnsemblProtists" id="EOD20073">
    <property type="protein sequence ID" value="EOD20073"/>
    <property type="gene ID" value="EMIHUDRAFT_57504"/>
</dbReference>
<comment type="similarity">
    <text evidence="1">Belongs to the isochorismatase family.</text>
</comment>
<protein>
    <recommendedName>
        <fullName evidence="3">Isochorismatase-like domain-containing protein</fullName>
    </recommendedName>
</protein>
<evidence type="ECO:0000256" key="2">
    <source>
        <dbReference type="ARBA" id="ARBA00022801"/>
    </source>
</evidence>
<dbReference type="PaxDb" id="2903-EOD20073"/>
<feature type="domain" description="Isochorismatase-like" evidence="3">
    <location>
        <begin position="21"/>
        <end position="160"/>
    </location>
</feature>
<dbReference type="GeneID" id="17265571"/>
<accession>A0A0D3K6U5</accession>
<dbReference type="InterPro" id="IPR000868">
    <property type="entry name" value="Isochorismatase-like_dom"/>
</dbReference>
<dbReference type="RefSeq" id="XP_005772502.1">
    <property type="nucleotide sequence ID" value="XM_005772445.1"/>
</dbReference>
<dbReference type="KEGG" id="ehx:EMIHUDRAFT_57504"/>
<dbReference type="PANTHER" id="PTHR43540:SF1">
    <property type="entry name" value="ISOCHORISMATASE HYDROLASE"/>
    <property type="match status" value="1"/>
</dbReference>
<evidence type="ECO:0000256" key="1">
    <source>
        <dbReference type="ARBA" id="ARBA00006336"/>
    </source>
</evidence>
<dbReference type="Gene3D" id="3.40.50.850">
    <property type="entry name" value="Isochorismatase-like"/>
    <property type="match status" value="1"/>
</dbReference>
<reference evidence="4" key="2">
    <citation type="submission" date="2024-10" db="UniProtKB">
        <authorList>
            <consortium name="EnsemblProtists"/>
        </authorList>
    </citation>
    <scope>IDENTIFICATION</scope>
</reference>